<organism evidence="1 2">
    <name type="scientific">Niastella populi</name>
    <dbReference type="NCBI Taxonomy" id="550983"/>
    <lineage>
        <taxon>Bacteria</taxon>
        <taxon>Pseudomonadati</taxon>
        <taxon>Bacteroidota</taxon>
        <taxon>Chitinophagia</taxon>
        <taxon>Chitinophagales</taxon>
        <taxon>Chitinophagaceae</taxon>
        <taxon>Niastella</taxon>
    </lineage>
</organism>
<keyword evidence="2" id="KW-1185">Reference proteome</keyword>
<protein>
    <submittedName>
        <fullName evidence="1">TIGR02453 family protein</fullName>
    </submittedName>
</protein>
<comment type="caution">
    <text evidence="1">The sequence shown here is derived from an EMBL/GenBank/DDBJ whole genome shotgun (WGS) entry which is preliminary data.</text>
</comment>
<evidence type="ECO:0000313" key="2">
    <source>
        <dbReference type="Proteomes" id="UP000192276"/>
    </source>
</evidence>
<dbReference type="InterPro" id="IPR015996">
    <property type="entry name" value="UCP028451"/>
</dbReference>
<sequence>MLQSSTLKFIKDLSKNNNKPWFDAHRKQYDAAKTDFTTFIQAVIDKHGLKDDSIREQEAKKCLFRINRDVRFSKDKSPYKTNMGASINRGGRKSVFAGYYFHLEPGQSFVGGGIWMPMPPETKKVRQEIDYCFDEFKKIVQSKKFTNIYGDLYREEDMTLSRVPQGFDKNNPAGEYLKLKSWIAMQSLKDADLTSKDLLKKTVTAFEALQPMVIFINRALENVE</sequence>
<dbReference type="EMBL" id="LWBP01000254">
    <property type="protein sequence ID" value="OQP45789.1"/>
    <property type="molecule type" value="Genomic_DNA"/>
</dbReference>
<name>A0A1V9EI28_9BACT</name>
<reference evidence="2" key="1">
    <citation type="submission" date="2016-04" db="EMBL/GenBank/DDBJ databases">
        <authorList>
            <person name="Chen L."/>
            <person name="Zhuang W."/>
            <person name="Wang G."/>
        </authorList>
    </citation>
    <scope>NUCLEOTIDE SEQUENCE [LARGE SCALE GENOMIC DNA]</scope>
    <source>
        <strain evidence="2">208</strain>
    </source>
</reference>
<dbReference type="Pfam" id="PF09365">
    <property type="entry name" value="DUF2461"/>
    <property type="match status" value="1"/>
</dbReference>
<dbReference type="OrthoDB" id="9794241at2"/>
<dbReference type="PANTHER" id="PTHR36452:SF1">
    <property type="entry name" value="DUF2461 DOMAIN-CONTAINING PROTEIN"/>
    <property type="match status" value="1"/>
</dbReference>
<dbReference type="AlphaFoldDB" id="A0A1V9EI28"/>
<dbReference type="NCBIfam" id="TIGR02453">
    <property type="entry name" value="TIGR02453 family protein"/>
    <property type="match status" value="1"/>
</dbReference>
<accession>A0A1V9EI28</accession>
<evidence type="ECO:0000313" key="1">
    <source>
        <dbReference type="EMBL" id="OQP45789.1"/>
    </source>
</evidence>
<dbReference type="Proteomes" id="UP000192276">
    <property type="component" value="Unassembled WGS sequence"/>
</dbReference>
<dbReference type="PIRSF" id="PIRSF028451">
    <property type="entry name" value="UCP028451"/>
    <property type="match status" value="1"/>
</dbReference>
<proteinExistence type="predicted"/>
<dbReference type="InterPro" id="IPR012808">
    <property type="entry name" value="CHP02453"/>
</dbReference>
<dbReference type="PANTHER" id="PTHR36452">
    <property type="entry name" value="CHROMOSOME 12, WHOLE GENOME SHOTGUN SEQUENCE"/>
    <property type="match status" value="1"/>
</dbReference>
<gene>
    <name evidence="1" type="ORF">A4R26_09900</name>
</gene>